<gene>
    <name evidence="17" type="ORF">O181_100328</name>
</gene>
<keyword evidence="11" id="KW-0808">Transferase</keyword>
<keyword evidence="5" id="KW-0255">Endonuclease</keyword>
<dbReference type="InterPro" id="IPR001584">
    <property type="entry name" value="Integrase_cat-core"/>
</dbReference>
<dbReference type="GO" id="GO:0006310">
    <property type="term" value="P:DNA recombination"/>
    <property type="evidence" value="ECO:0007669"/>
    <property type="project" value="UniProtKB-KW"/>
</dbReference>
<keyword evidence="9" id="KW-0229">DNA integration</keyword>
<evidence type="ECO:0000256" key="11">
    <source>
        <dbReference type="ARBA" id="ARBA00022932"/>
    </source>
</evidence>
<proteinExistence type="predicted"/>
<dbReference type="GO" id="GO:0032196">
    <property type="term" value="P:transposition"/>
    <property type="evidence" value="ECO:0007669"/>
    <property type="project" value="UniProtKB-KW"/>
</dbReference>
<evidence type="ECO:0000259" key="16">
    <source>
        <dbReference type="PROSITE" id="PS50994"/>
    </source>
</evidence>
<dbReference type="PROSITE" id="PS50994">
    <property type="entry name" value="INTEGRASE"/>
    <property type="match status" value="1"/>
</dbReference>
<feature type="region of interest" description="Disordered" evidence="15">
    <location>
        <begin position="172"/>
        <end position="204"/>
    </location>
</feature>
<keyword evidence="1" id="KW-0815">Transposition</keyword>
<organism evidence="17 18">
    <name type="scientific">Austropuccinia psidii MF-1</name>
    <dbReference type="NCBI Taxonomy" id="1389203"/>
    <lineage>
        <taxon>Eukaryota</taxon>
        <taxon>Fungi</taxon>
        <taxon>Dikarya</taxon>
        <taxon>Basidiomycota</taxon>
        <taxon>Pucciniomycotina</taxon>
        <taxon>Pucciniomycetes</taxon>
        <taxon>Pucciniales</taxon>
        <taxon>Sphaerophragmiaceae</taxon>
        <taxon>Austropuccinia</taxon>
    </lineage>
</organism>
<keyword evidence="3" id="KW-0540">Nuclease</keyword>
<evidence type="ECO:0000256" key="4">
    <source>
        <dbReference type="ARBA" id="ARBA00022723"/>
    </source>
</evidence>
<keyword evidence="11" id="KW-0239">DNA-directed DNA polymerase</keyword>
<evidence type="ECO:0000256" key="5">
    <source>
        <dbReference type="ARBA" id="ARBA00022759"/>
    </source>
</evidence>
<sequence length="247" mass="27987">MKGRGICFKQGPPNSPQNNGVAEHFNQPLLSKMRCLIGQSNIPTCLWNEAASHALFLSNQLPHQFLKFKSPTDKLDASNCRIEPKINLKNILPFGIKVVIKSNISNKIDMPGKIMRALTFEKYSDALRVLNIKTGQIKITRDYEVSSNKVKSEIYQPEKVLLRESSSRLTLKLPHQDESKQQVLSPQTNDMETQNSTTSLLSSDLNKNLSNKHYQYVPFYEQPPNHISSIISSNNIIVGRRTRNVPD</sequence>
<dbReference type="Proteomes" id="UP000765509">
    <property type="component" value="Unassembled WGS sequence"/>
</dbReference>
<comment type="caution">
    <text evidence="17">The sequence shown here is derived from an EMBL/GenBank/DDBJ whole genome shotgun (WGS) entry which is preliminary data.</text>
</comment>
<keyword evidence="12" id="KW-0233">DNA recombination</keyword>
<evidence type="ECO:0000256" key="14">
    <source>
        <dbReference type="ARBA" id="ARBA00049244"/>
    </source>
</evidence>
<dbReference type="SUPFAM" id="SSF53098">
    <property type="entry name" value="Ribonuclease H-like"/>
    <property type="match status" value="1"/>
</dbReference>
<comment type="catalytic activity">
    <reaction evidence="13">
        <text>DNA(n) + a 2'-deoxyribonucleoside 5'-triphosphate = DNA(n+1) + diphosphate</text>
        <dbReference type="Rhea" id="RHEA:22508"/>
        <dbReference type="Rhea" id="RHEA-COMP:17339"/>
        <dbReference type="Rhea" id="RHEA-COMP:17340"/>
        <dbReference type="ChEBI" id="CHEBI:33019"/>
        <dbReference type="ChEBI" id="CHEBI:61560"/>
        <dbReference type="ChEBI" id="CHEBI:173112"/>
        <dbReference type="EC" id="2.7.7.49"/>
    </reaction>
</comment>
<feature type="region of interest" description="Disordered" evidence="15">
    <location>
        <begin position="1"/>
        <end position="20"/>
    </location>
</feature>
<evidence type="ECO:0000256" key="7">
    <source>
        <dbReference type="ARBA" id="ARBA00022842"/>
    </source>
</evidence>
<evidence type="ECO:0000313" key="18">
    <source>
        <dbReference type="Proteomes" id="UP000765509"/>
    </source>
</evidence>
<keyword evidence="8" id="KW-0694">RNA-binding</keyword>
<dbReference type="GO" id="GO:0003887">
    <property type="term" value="F:DNA-directed DNA polymerase activity"/>
    <property type="evidence" value="ECO:0007669"/>
    <property type="project" value="UniProtKB-KW"/>
</dbReference>
<comment type="catalytic activity">
    <reaction evidence="14">
        <text>DNA(n) + a 2'-deoxyribonucleoside 5'-triphosphate = DNA(n+1) + diphosphate</text>
        <dbReference type="Rhea" id="RHEA:22508"/>
        <dbReference type="Rhea" id="RHEA-COMP:17339"/>
        <dbReference type="Rhea" id="RHEA-COMP:17340"/>
        <dbReference type="ChEBI" id="CHEBI:33019"/>
        <dbReference type="ChEBI" id="CHEBI:61560"/>
        <dbReference type="ChEBI" id="CHEBI:173112"/>
        <dbReference type="EC" id="2.7.7.7"/>
    </reaction>
</comment>
<evidence type="ECO:0000256" key="15">
    <source>
        <dbReference type="SAM" id="MobiDB-lite"/>
    </source>
</evidence>
<reference evidence="17" key="1">
    <citation type="submission" date="2021-03" db="EMBL/GenBank/DDBJ databases">
        <title>Draft genome sequence of rust myrtle Austropuccinia psidii MF-1, a brazilian biotype.</title>
        <authorList>
            <person name="Quecine M.C."/>
            <person name="Pachon D.M.R."/>
            <person name="Bonatelli M.L."/>
            <person name="Correr F.H."/>
            <person name="Franceschini L.M."/>
            <person name="Leite T.F."/>
            <person name="Margarido G.R.A."/>
            <person name="Almeida C.A."/>
            <person name="Ferrarezi J.A."/>
            <person name="Labate C.A."/>
        </authorList>
    </citation>
    <scope>NUCLEOTIDE SEQUENCE</scope>
    <source>
        <strain evidence="17">MF-1</strain>
    </source>
</reference>
<name>A0A9Q3PG16_9BASI</name>
<accession>A0A9Q3PG16</accession>
<dbReference type="PANTHER" id="PTHR42648:SF11">
    <property type="entry name" value="TRANSPOSON TY4-P GAG-POL POLYPROTEIN"/>
    <property type="match status" value="1"/>
</dbReference>
<evidence type="ECO:0000256" key="12">
    <source>
        <dbReference type="ARBA" id="ARBA00023172"/>
    </source>
</evidence>
<dbReference type="OrthoDB" id="8027383at2759"/>
<feature type="domain" description="Integrase catalytic" evidence="16">
    <location>
        <begin position="1"/>
        <end position="79"/>
    </location>
</feature>
<dbReference type="GO" id="GO:0003723">
    <property type="term" value="F:RNA binding"/>
    <property type="evidence" value="ECO:0007669"/>
    <property type="project" value="UniProtKB-KW"/>
</dbReference>
<keyword evidence="18" id="KW-1185">Reference proteome</keyword>
<evidence type="ECO:0000256" key="2">
    <source>
        <dbReference type="ARBA" id="ARBA00022695"/>
    </source>
</evidence>
<feature type="compositionally biased region" description="Polar residues" evidence="15">
    <location>
        <begin position="181"/>
        <end position="194"/>
    </location>
</feature>
<dbReference type="InterPro" id="IPR012337">
    <property type="entry name" value="RNaseH-like_sf"/>
</dbReference>
<keyword evidence="4" id="KW-0479">Metal-binding</keyword>
<dbReference type="GO" id="GO:0046872">
    <property type="term" value="F:metal ion binding"/>
    <property type="evidence" value="ECO:0007669"/>
    <property type="project" value="UniProtKB-KW"/>
</dbReference>
<keyword evidence="7" id="KW-0460">Magnesium</keyword>
<evidence type="ECO:0000256" key="9">
    <source>
        <dbReference type="ARBA" id="ARBA00022908"/>
    </source>
</evidence>
<evidence type="ECO:0000313" key="17">
    <source>
        <dbReference type="EMBL" id="MBW0560613.1"/>
    </source>
</evidence>
<evidence type="ECO:0000256" key="3">
    <source>
        <dbReference type="ARBA" id="ARBA00022722"/>
    </source>
</evidence>
<dbReference type="Gene3D" id="3.30.420.10">
    <property type="entry name" value="Ribonuclease H-like superfamily/Ribonuclease H"/>
    <property type="match status" value="1"/>
</dbReference>
<dbReference type="GO" id="GO:0005634">
    <property type="term" value="C:nucleus"/>
    <property type="evidence" value="ECO:0007669"/>
    <property type="project" value="UniProtKB-ARBA"/>
</dbReference>
<evidence type="ECO:0000256" key="6">
    <source>
        <dbReference type="ARBA" id="ARBA00022801"/>
    </source>
</evidence>
<keyword evidence="2" id="KW-0548">Nucleotidyltransferase</keyword>
<dbReference type="GO" id="GO:0015074">
    <property type="term" value="P:DNA integration"/>
    <property type="evidence" value="ECO:0007669"/>
    <property type="project" value="UniProtKB-KW"/>
</dbReference>
<dbReference type="AlphaFoldDB" id="A0A9Q3PG16"/>
<feature type="compositionally biased region" description="Low complexity" evidence="15">
    <location>
        <begin position="195"/>
        <end position="204"/>
    </location>
</feature>
<evidence type="ECO:0000256" key="10">
    <source>
        <dbReference type="ARBA" id="ARBA00022918"/>
    </source>
</evidence>
<dbReference type="PANTHER" id="PTHR42648">
    <property type="entry name" value="TRANSPOSASE, PUTATIVE-RELATED"/>
    <property type="match status" value="1"/>
</dbReference>
<dbReference type="GO" id="GO:0016787">
    <property type="term" value="F:hydrolase activity"/>
    <property type="evidence" value="ECO:0007669"/>
    <property type="project" value="UniProtKB-KW"/>
</dbReference>
<dbReference type="GO" id="GO:0003964">
    <property type="term" value="F:RNA-directed DNA polymerase activity"/>
    <property type="evidence" value="ECO:0007669"/>
    <property type="project" value="UniProtKB-KW"/>
</dbReference>
<dbReference type="EMBL" id="AVOT02069800">
    <property type="protein sequence ID" value="MBW0560613.1"/>
    <property type="molecule type" value="Genomic_DNA"/>
</dbReference>
<keyword evidence="10" id="KW-0695">RNA-directed DNA polymerase</keyword>
<dbReference type="InterPro" id="IPR036397">
    <property type="entry name" value="RNaseH_sf"/>
</dbReference>
<evidence type="ECO:0000256" key="1">
    <source>
        <dbReference type="ARBA" id="ARBA00022578"/>
    </source>
</evidence>
<dbReference type="GO" id="GO:0004519">
    <property type="term" value="F:endonuclease activity"/>
    <property type="evidence" value="ECO:0007669"/>
    <property type="project" value="UniProtKB-KW"/>
</dbReference>
<keyword evidence="6" id="KW-0378">Hydrolase</keyword>
<protein>
    <recommendedName>
        <fullName evidence="16">Integrase catalytic domain-containing protein</fullName>
    </recommendedName>
</protein>
<dbReference type="InterPro" id="IPR039537">
    <property type="entry name" value="Retrotran_Ty1/copia-like"/>
</dbReference>
<evidence type="ECO:0000256" key="8">
    <source>
        <dbReference type="ARBA" id="ARBA00022884"/>
    </source>
</evidence>
<evidence type="ECO:0000256" key="13">
    <source>
        <dbReference type="ARBA" id="ARBA00048173"/>
    </source>
</evidence>